<evidence type="ECO:0000313" key="2">
    <source>
        <dbReference type="Proteomes" id="UP001150581"/>
    </source>
</evidence>
<dbReference type="Proteomes" id="UP001150581">
    <property type="component" value="Unassembled WGS sequence"/>
</dbReference>
<gene>
    <name evidence="1" type="ORF">LPJ66_009854</name>
</gene>
<feature type="non-terminal residue" evidence="1">
    <location>
        <position position="1"/>
    </location>
</feature>
<protein>
    <submittedName>
        <fullName evidence="1">Uncharacterized protein</fullName>
    </submittedName>
</protein>
<sequence>PEGAVYDVPEAGNVSGVPTAYRSGILHSDIFGYRLRFLIMEDCSESAASHFAELGKDISNF</sequence>
<organism evidence="1 2">
    <name type="scientific">Kickxella alabastrina</name>
    <dbReference type="NCBI Taxonomy" id="61397"/>
    <lineage>
        <taxon>Eukaryota</taxon>
        <taxon>Fungi</taxon>
        <taxon>Fungi incertae sedis</taxon>
        <taxon>Zoopagomycota</taxon>
        <taxon>Kickxellomycotina</taxon>
        <taxon>Kickxellomycetes</taxon>
        <taxon>Kickxellales</taxon>
        <taxon>Kickxellaceae</taxon>
        <taxon>Kickxella</taxon>
    </lineage>
</organism>
<comment type="caution">
    <text evidence="1">The sequence shown here is derived from an EMBL/GenBank/DDBJ whole genome shotgun (WGS) entry which is preliminary data.</text>
</comment>
<reference evidence="1" key="1">
    <citation type="submission" date="2022-07" db="EMBL/GenBank/DDBJ databases">
        <title>Phylogenomic reconstructions and comparative analyses of Kickxellomycotina fungi.</title>
        <authorList>
            <person name="Reynolds N.K."/>
            <person name="Stajich J.E."/>
            <person name="Barry K."/>
            <person name="Grigoriev I.V."/>
            <person name="Crous P."/>
            <person name="Smith M.E."/>
        </authorList>
    </citation>
    <scope>NUCLEOTIDE SEQUENCE</scope>
    <source>
        <strain evidence="1">Benny 63K</strain>
    </source>
</reference>
<keyword evidence="2" id="KW-1185">Reference proteome</keyword>
<accession>A0ACC1I5P9</accession>
<name>A0ACC1I5P9_9FUNG</name>
<proteinExistence type="predicted"/>
<dbReference type="EMBL" id="JANBPG010002383">
    <property type="protein sequence ID" value="KAJ1885984.1"/>
    <property type="molecule type" value="Genomic_DNA"/>
</dbReference>
<feature type="non-terminal residue" evidence="1">
    <location>
        <position position="61"/>
    </location>
</feature>
<evidence type="ECO:0000313" key="1">
    <source>
        <dbReference type="EMBL" id="KAJ1885984.1"/>
    </source>
</evidence>